<keyword evidence="5" id="KW-0527">Neuropeptide</keyword>
<dbReference type="GO" id="GO:0005184">
    <property type="term" value="F:neuropeptide hormone activity"/>
    <property type="evidence" value="ECO:0007669"/>
    <property type="project" value="InterPro"/>
</dbReference>
<evidence type="ECO:0000313" key="7">
    <source>
        <dbReference type="EMBL" id="UXW62794.1"/>
    </source>
</evidence>
<organism evidence="7">
    <name type="scientific">Frankliniella occidentalis</name>
    <name type="common">Western flower thrips</name>
    <name type="synonym">Euthrips occidentalis</name>
    <dbReference type="NCBI Taxonomy" id="133901"/>
    <lineage>
        <taxon>Eukaryota</taxon>
        <taxon>Metazoa</taxon>
        <taxon>Ecdysozoa</taxon>
        <taxon>Arthropoda</taxon>
        <taxon>Hexapoda</taxon>
        <taxon>Insecta</taxon>
        <taxon>Pterygota</taxon>
        <taxon>Neoptera</taxon>
        <taxon>Paraneoptera</taxon>
        <taxon>Thysanoptera</taxon>
        <taxon>Terebrantia</taxon>
        <taxon>Thripoidea</taxon>
        <taxon>Thripidae</taxon>
        <taxon>Frankliniella</taxon>
    </lineage>
</organism>
<feature type="region of interest" description="Disordered" evidence="6">
    <location>
        <begin position="144"/>
        <end position="268"/>
    </location>
</feature>
<protein>
    <submittedName>
        <fullName evidence="7">Pyrokinin</fullName>
    </submittedName>
</protein>
<feature type="region of interest" description="Disordered" evidence="6">
    <location>
        <begin position="75"/>
        <end position="99"/>
    </location>
</feature>
<evidence type="ECO:0000256" key="5">
    <source>
        <dbReference type="ARBA" id="ARBA00023320"/>
    </source>
</evidence>
<sequence length="268" mass="28870">MLLEAEQAPDAEDAALQMELQTLMNLFQAKGKRGQDLAEKGLTRDLVTQVLQPGQTGVWFGPRLGRRRRRDVAAAMPSATSATAYSGRRKRSVQMSQDGDVDNDIPWKLAELLRELQGAKRSPTPCDSSDINCLLSNIANGGSNYAPSEQEQRSRSEGNLVNFTPRLGRESGEQPEDLEGSMGGAATSRQLRTDSEPTWGFSPRLGRRLLPPGTVDVHAPAGVPPSPGQPTTLVGPPAVQGWSLRAVRADGQGNREPRTSSGVADKLH</sequence>
<dbReference type="PROSITE" id="PS00539">
    <property type="entry name" value="PYROKININ"/>
    <property type="match status" value="1"/>
</dbReference>
<evidence type="ECO:0000256" key="1">
    <source>
        <dbReference type="ARBA" id="ARBA00004613"/>
    </source>
</evidence>
<evidence type="ECO:0000256" key="6">
    <source>
        <dbReference type="SAM" id="MobiDB-lite"/>
    </source>
</evidence>
<accession>A0AA95C6B5</accession>
<comment type="subcellular location">
    <subcellularLocation>
        <location evidence="1">Secreted</location>
    </subcellularLocation>
</comment>
<proteinExistence type="evidence at transcript level"/>
<feature type="compositionally biased region" description="Low complexity" evidence="6">
    <location>
        <begin position="75"/>
        <end position="84"/>
    </location>
</feature>
<dbReference type="InterPro" id="IPR001484">
    <property type="entry name" value="Pyrokinin_CS"/>
</dbReference>
<reference evidence="7" key="1">
    <citation type="submission" date="2021-03" db="EMBL/GenBank/DDBJ databases">
        <title>Identification of Pyrokinin peptides in the western flower thrips, Frankliniella occidentalis.</title>
        <authorList>
            <person name="Yun S.-H."/>
            <person name="Lee J."/>
            <person name="Jang J.E."/>
            <person name="Han J.-A."/>
            <person name="Han S.-W."/>
            <person name="Kim S.-W."/>
            <person name="Lee Y.-S."/>
            <person name="Park I.-T."/>
            <person name="Choi M.-Y."/>
        </authorList>
    </citation>
    <scope>NUCLEOTIDE SEQUENCE</scope>
</reference>
<evidence type="ECO:0000256" key="2">
    <source>
        <dbReference type="ARBA" id="ARBA00007714"/>
    </source>
</evidence>
<keyword evidence="4" id="KW-0027">Amidation</keyword>
<keyword evidence="3" id="KW-0964">Secreted</keyword>
<evidence type="ECO:0000256" key="3">
    <source>
        <dbReference type="ARBA" id="ARBA00022525"/>
    </source>
</evidence>
<dbReference type="GO" id="GO:0005576">
    <property type="term" value="C:extracellular region"/>
    <property type="evidence" value="ECO:0007669"/>
    <property type="project" value="UniProtKB-SubCell"/>
</dbReference>
<comment type="similarity">
    <text evidence="2">Belongs to the pyrokinin family.</text>
</comment>
<name>A0AA95C6B5_FRAOC</name>
<evidence type="ECO:0000256" key="4">
    <source>
        <dbReference type="ARBA" id="ARBA00022815"/>
    </source>
</evidence>
<dbReference type="AlphaFoldDB" id="A0AA95C6B5"/>
<dbReference type="EMBL" id="MW699930">
    <property type="protein sequence ID" value="UXW62794.1"/>
    <property type="molecule type" value="mRNA"/>
</dbReference>
<dbReference type="GO" id="GO:0007218">
    <property type="term" value="P:neuropeptide signaling pathway"/>
    <property type="evidence" value="ECO:0007669"/>
    <property type="project" value="UniProtKB-KW"/>
</dbReference>